<comment type="caution">
    <text evidence="1">The sequence shown here is derived from an EMBL/GenBank/DDBJ whole genome shotgun (WGS) entry which is preliminary data.</text>
</comment>
<dbReference type="EMBL" id="JAUHGG010000024">
    <property type="protein sequence ID" value="MDS1824426.1"/>
    <property type="molecule type" value="Genomic_DNA"/>
</dbReference>
<name>A0AAW8Q7G8_VIBPH</name>
<accession>A0AAW8Q7G8</accession>
<dbReference type="RefSeq" id="WP_269635542.1">
    <property type="nucleotide sequence ID" value="NZ_JAPXUU010000051.1"/>
</dbReference>
<proteinExistence type="predicted"/>
<dbReference type="Gene3D" id="3.90.1570.30">
    <property type="match status" value="1"/>
</dbReference>
<evidence type="ECO:0000313" key="1">
    <source>
        <dbReference type="EMBL" id="MDS1824426.1"/>
    </source>
</evidence>
<reference evidence="1" key="1">
    <citation type="submission" date="2023-06" db="EMBL/GenBank/DDBJ databases">
        <title>Genomic Diversity of Vibrio spp. and Metagenomic Analysis of Pathogens in Florida Gulf Coastal Waters Following Hurricane Ian.</title>
        <authorList>
            <person name="Brumfield K.D."/>
        </authorList>
    </citation>
    <scope>NUCLEOTIDE SEQUENCE</scope>
    <source>
        <strain evidence="1">WBS2B-138</strain>
    </source>
</reference>
<dbReference type="Proteomes" id="UP001253193">
    <property type="component" value="Unassembled WGS sequence"/>
</dbReference>
<sequence length="292" mass="33235">MFSNFDFSILDAPDFKEDAVREELVLPIIKALGYSVTGDSRIIRSKSLVHPYVAIGSQQRKVSIVPDYVFTSDSSPYWILDAKSPNESILKSKHVEQAYSYAIHPEVRAPLYALCNGREFVLFDVKKFDPILHFKLTDIETYWGHLFRILNPDVKANPELLDYHPDYGIFVRKLGAIDGFKFIATSVHTNFMCKLADDEYTTMSVVTGDIDCLASLYFNKAQYEQLLSVQESTVRQIVEESLNQFPYYVSLENLGKKIKFGVASTLSNQVLSNAEESYIPFIVDEFMPYVGP</sequence>
<gene>
    <name evidence="1" type="ORF">QX249_27795</name>
</gene>
<organism evidence="1 2">
    <name type="scientific">Vibrio parahaemolyticus</name>
    <dbReference type="NCBI Taxonomy" id="670"/>
    <lineage>
        <taxon>Bacteria</taxon>
        <taxon>Pseudomonadati</taxon>
        <taxon>Pseudomonadota</taxon>
        <taxon>Gammaproteobacteria</taxon>
        <taxon>Vibrionales</taxon>
        <taxon>Vibrionaceae</taxon>
        <taxon>Vibrio</taxon>
    </lineage>
</organism>
<evidence type="ECO:0000313" key="2">
    <source>
        <dbReference type="Proteomes" id="UP001253193"/>
    </source>
</evidence>
<protein>
    <submittedName>
        <fullName evidence="1">Type I restriction enzyme HsdR N-terminal domain-containing protein</fullName>
    </submittedName>
</protein>
<dbReference type="AlphaFoldDB" id="A0AAW8Q7G8"/>